<accession>A0ABS4VJB0</accession>
<dbReference type="Gene3D" id="3.20.180.10">
    <property type="entry name" value="PNP-oxidase-like"/>
    <property type="match status" value="1"/>
</dbReference>
<dbReference type="InterPro" id="IPR019595">
    <property type="entry name" value="DUF2470"/>
</dbReference>
<feature type="domain" description="DUF2470" evidence="1">
    <location>
        <begin position="148"/>
        <end position="221"/>
    </location>
</feature>
<dbReference type="EMBL" id="JAGINS010000002">
    <property type="protein sequence ID" value="MBP2363881.1"/>
    <property type="molecule type" value="Genomic_DNA"/>
</dbReference>
<evidence type="ECO:0000313" key="3">
    <source>
        <dbReference type="Proteomes" id="UP001519311"/>
    </source>
</evidence>
<protein>
    <recommendedName>
        <fullName evidence="1">DUF2470 domain-containing protein</fullName>
    </recommendedName>
</protein>
<keyword evidence="3" id="KW-1185">Reference proteome</keyword>
<gene>
    <name evidence="2" type="ORF">JOF59_006373</name>
</gene>
<organism evidence="2 3">
    <name type="scientific">Streptomyces clavifer</name>
    <dbReference type="NCBI Taxonomy" id="68188"/>
    <lineage>
        <taxon>Bacteria</taxon>
        <taxon>Bacillati</taxon>
        <taxon>Actinomycetota</taxon>
        <taxon>Actinomycetes</taxon>
        <taxon>Kitasatosporales</taxon>
        <taxon>Streptomycetaceae</taxon>
        <taxon>Streptomyces</taxon>
    </lineage>
</organism>
<proteinExistence type="predicted"/>
<dbReference type="Proteomes" id="UP001519311">
    <property type="component" value="Unassembled WGS sequence"/>
</dbReference>
<evidence type="ECO:0000313" key="2">
    <source>
        <dbReference type="EMBL" id="MBP2363881.1"/>
    </source>
</evidence>
<dbReference type="InterPro" id="IPR037119">
    <property type="entry name" value="Haem_oxidase_HugZ-like_sf"/>
</dbReference>
<dbReference type="Pfam" id="PF10615">
    <property type="entry name" value="DUF2470"/>
    <property type="match status" value="1"/>
</dbReference>
<name>A0ABS4VJB0_9ACTN</name>
<sequence length="237" mass="25954">MAVASARTAELSHAERIRSVVAAAGSLGLTTAGASYDLIAMHVVDSGRFTLRVPDDTPLAAEVVCAPRGALGALVEFTDIAPVRARDRVRARVTLSGRLTQSGRRDGNVLVLGLDPARAAIHWQGRVEHVDLDEVFRTEPDALAVHEAAMLGHLDDDHRDVVTRLARLAAPEVRRGVVAVRPYAMDRYGFTLRYEYARGHRDARLLFPSPVRDATEVGVQVEALLAQSRRCRGEYRF</sequence>
<reference evidence="2 3" key="1">
    <citation type="submission" date="2021-03" db="EMBL/GenBank/DDBJ databases">
        <title>Sequencing the genomes of 1000 actinobacteria strains.</title>
        <authorList>
            <person name="Klenk H.-P."/>
        </authorList>
    </citation>
    <scope>NUCLEOTIDE SEQUENCE [LARGE SCALE GENOMIC DNA]</scope>
    <source>
        <strain evidence="2 3">DSM 40843</strain>
    </source>
</reference>
<dbReference type="RefSeq" id="WP_056788559.1">
    <property type="nucleotide sequence ID" value="NZ_BMWJ01000007.1"/>
</dbReference>
<comment type="caution">
    <text evidence="2">The sequence shown here is derived from an EMBL/GenBank/DDBJ whole genome shotgun (WGS) entry which is preliminary data.</text>
</comment>
<dbReference type="SUPFAM" id="SSF50475">
    <property type="entry name" value="FMN-binding split barrel"/>
    <property type="match status" value="1"/>
</dbReference>
<evidence type="ECO:0000259" key="1">
    <source>
        <dbReference type="Pfam" id="PF10615"/>
    </source>
</evidence>
<dbReference type="GeneID" id="97346690"/>